<dbReference type="InterPro" id="IPR036388">
    <property type="entry name" value="WH-like_DNA-bd_sf"/>
</dbReference>
<keyword evidence="4" id="KW-0804">Transcription</keyword>
<name>A0A1E3L8I4_9BACL</name>
<dbReference type="Pfam" id="PF00392">
    <property type="entry name" value="GntR"/>
    <property type="match status" value="1"/>
</dbReference>
<dbReference type="FunFam" id="1.10.10.10:FF:000079">
    <property type="entry name" value="GntR family transcriptional regulator"/>
    <property type="match status" value="1"/>
</dbReference>
<comment type="caution">
    <text evidence="6">The sequence shown here is derived from an EMBL/GenBank/DDBJ whole genome shotgun (WGS) entry which is preliminary data.</text>
</comment>
<evidence type="ECO:0000256" key="3">
    <source>
        <dbReference type="ARBA" id="ARBA00023125"/>
    </source>
</evidence>
<dbReference type="PANTHER" id="PTHR30146">
    <property type="entry name" value="LACI-RELATED TRANSCRIPTIONAL REPRESSOR"/>
    <property type="match status" value="1"/>
</dbReference>
<dbReference type="CDD" id="cd07377">
    <property type="entry name" value="WHTH_GntR"/>
    <property type="match status" value="1"/>
</dbReference>
<dbReference type="InterPro" id="IPR036390">
    <property type="entry name" value="WH_DNA-bd_sf"/>
</dbReference>
<evidence type="ECO:0000313" key="7">
    <source>
        <dbReference type="Proteomes" id="UP000094578"/>
    </source>
</evidence>
<dbReference type="AlphaFoldDB" id="A0A1E3L8I4"/>
<evidence type="ECO:0000259" key="5">
    <source>
        <dbReference type="PROSITE" id="PS50949"/>
    </source>
</evidence>
<dbReference type="Gene3D" id="3.40.50.2300">
    <property type="match status" value="2"/>
</dbReference>
<gene>
    <name evidence="6" type="ORF">PTI45_01289</name>
</gene>
<keyword evidence="7" id="KW-1185">Reference proteome</keyword>
<dbReference type="PANTHER" id="PTHR30146:SF95">
    <property type="entry name" value="RIBOSE OPERON REPRESSOR"/>
    <property type="match status" value="1"/>
</dbReference>
<protein>
    <submittedName>
        <fullName evidence="6">Putative HTH-type transcriptional regulator YdfD</fullName>
    </submittedName>
</protein>
<accession>A0A1E3L8I4</accession>
<dbReference type="PRINTS" id="PR00035">
    <property type="entry name" value="HTHGNTR"/>
</dbReference>
<feature type="domain" description="HTH gntR-type" evidence="5">
    <location>
        <begin position="4"/>
        <end position="72"/>
    </location>
</feature>
<evidence type="ECO:0000313" key="6">
    <source>
        <dbReference type="EMBL" id="ODP29280.1"/>
    </source>
</evidence>
<reference evidence="6 7" key="1">
    <citation type="submission" date="2016-08" db="EMBL/GenBank/DDBJ databases">
        <title>Genome sequencing of Paenibacillus sp. TI45-13ar, isolated from Korean traditional nuruk.</title>
        <authorList>
            <person name="Kim S.-J."/>
        </authorList>
    </citation>
    <scope>NUCLEOTIDE SEQUENCE [LARGE SCALE GENOMIC DNA]</scope>
    <source>
        <strain evidence="6 7">TI45-13ar</strain>
    </source>
</reference>
<dbReference type="EMBL" id="MDER01000031">
    <property type="protein sequence ID" value="ODP29280.1"/>
    <property type="molecule type" value="Genomic_DNA"/>
</dbReference>
<proteinExistence type="predicted"/>
<dbReference type="SUPFAM" id="SSF46785">
    <property type="entry name" value="Winged helix' DNA-binding domain"/>
    <property type="match status" value="1"/>
</dbReference>
<dbReference type="SUPFAM" id="SSF53822">
    <property type="entry name" value="Periplasmic binding protein-like I"/>
    <property type="match status" value="1"/>
</dbReference>
<dbReference type="InterPro" id="IPR046335">
    <property type="entry name" value="LacI/GalR-like_sensor"/>
</dbReference>
<dbReference type="InterPro" id="IPR028082">
    <property type="entry name" value="Peripla_BP_I"/>
</dbReference>
<dbReference type="Pfam" id="PF13377">
    <property type="entry name" value="Peripla_BP_3"/>
    <property type="match status" value="1"/>
</dbReference>
<dbReference type="SMART" id="SM00345">
    <property type="entry name" value="HTH_GNTR"/>
    <property type="match status" value="1"/>
</dbReference>
<dbReference type="InterPro" id="IPR000524">
    <property type="entry name" value="Tscrpt_reg_HTH_GntR"/>
</dbReference>
<dbReference type="STRING" id="1886670.PTI45_01289"/>
<dbReference type="RefSeq" id="WP_069326717.1">
    <property type="nucleotide sequence ID" value="NZ_MDER01000031.1"/>
</dbReference>
<evidence type="ECO:0000256" key="1">
    <source>
        <dbReference type="ARBA" id="ARBA00022491"/>
    </source>
</evidence>
<keyword evidence="2" id="KW-0805">Transcription regulation</keyword>
<organism evidence="6 7">
    <name type="scientific">Paenibacillus nuruki</name>
    <dbReference type="NCBI Taxonomy" id="1886670"/>
    <lineage>
        <taxon>Bacteria</taxon>
        <taxon>Bacillati</taxon>
        <taxon>Bacillota</taxon>
        <taxon>Bacilli</taxon>
        <taxon>Bacillales</taxon>
        <taxon>Paenibacillaceae</taxon>
        <taxon>Paenibacillus</taxon>
    </lineage>
</organism>
<keyword evidence="3" id="KW-0238">DNA-binding</keyword>
<keyword evidence="1" id="KW-0678">Repressor</keyword>
<dbReference type="CDD" id="cd06267">
    <property type="entry name" value="PBP1_LacI_sugar_binding-like"/>
    <property type="match status" value="1"/>
</dbReference>
<dbReference type="GO" id="GO:0003700">
    <property type="term" value="F:DNA-binding transcription factor activity"/>
    <property type="evidence" value="ECO:0007669"/>
    <property type="project" value="InterPro"/>
</dbReference>
<sequence>MKKMPLYKQIKQQIKDKIISGELRYKDRVPSEQEIMDEYQVSKITVKNALIGLAEEGWVTRIQGKGTFVCWNEQEESNHTQSEYLSGHHQQGSSSVPTAHLPLIGLIIPTMKTSVIQKMIDYTEYYAGQLGYQLILHITRESSSNETEAIVRLLSIGAQGMIVFPTEDEKYNESLLRLSLDKFPFVFMDRYLRNIETFRITSDNLSAAYEAIVYLLSKKHRHIALISPDRTNTVIEDRTSGFEKAYIDHHISIDKNLWCHIPLDILRNEQGKEYITHFMNHHSQVTAVLALSAEAAKLTYASLVELGKTEDVELISFDNPELPGIGYLKQDERTIARLAVELVHAQIKGNHEPQHKVVQVSLNLQQLI</sequence>
<dbReference type="GO" id="GO:0000976">
    <property type="term" value="F:transcription cis-regulatory region binding"/>
    <property type="evidence" value="ECO:0007669"/>
    <property type="project" value="TreeGrafter"/>
</dbReference>
<dbReference type="Proteomes" id="UP000094578">
    <property type="component" value="Unassembled WGS sequence"/>
</dbReference>
<dbReference type="Gene3D" id="1.10.10.10">
    <property type="entry name" value="Winged helix-like DNA-binding domain superfamily/Winged helix DNA-binding domain"/>
    <property type="match status" value="1"/>
</dbReference>
<dbReference type="PROSITE" id="PS50949">
    <property type="entry name" value="HTH_GNTR"/>
    <property type="match status" value="1"/>
</dbReference>
<evidence type="ECO:0000256" key="4">
    <source>
        <dbReference type="ARBA" id="ARBA00023163"/>
    </source>
</evidence>
<evidence type="ECO:0000256" key="2">
    <source>
        <dbReference type="ARBA" id="ARBA00023015"/>
    </source>
</evidence>